<sequence>MPAPPCLFCLRRIYSTSRAVTCDKCQRWDHIRRGNTGIKEEEYGEAVRNQHELRFVCMRCRHYDTTDEDEDMYVDAEEVTHVQLRLANGPMVTEQTQALLLLNEEADNCGAIDAAATDHATSMFDVSRPERFVELEEQKRKWTNHHYHYFK</sequence>
<name>A0A9D4C8S2_DREPO</name>
<gene>
    <name evidence="1" type="ORF">DPMN_062416</name>
</gene>
<dbReference type="Gene3D" id="3.30.40.10">
    <property type="entry name" value="Zinc/RING finger domain, C3HC4 (zinc finger)"/>
    <property type="match status" value="1"/>
</dbReference>
<accession>A0A9D4C8S2</accession>
<dbReference type="AlphaFoldDB" id="A0A9D4C8S2"/>
<dbReference type="Proteomes" id="UP000828390">
    <property type="component" value="Unassembled WGS sequence"/>
</dbReference>
<keyword evidence="2" id="KW-1185">Reference proteome</keyword>
<dbReference type="EMBL" id="JAIWYP010000013">
    <property type="protein sequence ID" value="KAH3719576.1"/>
    <property type="molecule type" value="Genomic_DNA"/>
</dbReference>
<evidence type="ECO:0000313" key="1">
    <source>
        <dbReference type="EMBL" id="KAH3719576.1"/>
    </source>
</evidence>
<reference evidence="1" key="1">
    <citation type="journal article" date="2019" name="bioRxiv">
        <title>The Genome of the Zebra Mussel, Dreissena polymorpha: A Resource for Invasive Species Research.</title>
        <authorList>
            <person name="McCartney M.A."/>
            <person name="Auch B."/>
            <person name="Kono T."/>
            <person name="Mallez S."/>
            <person name="Zhang Y."/>
            <person name="Obille A."/>
            <person name="Becker A."/>
            <person name="Abrahante J.E."/>
            <person name="Garbe J."/>
            <person name="Badalamenti J.P."/>
            <person name="Herman A."/>
            <person name="Mangelson H."/>
            <person name="Liachko I."/>
            <person name="Sullivan S."/>
            <person name="Sone E.D."/>
            <person name="Koren S."/>
            <person name="Silverstein K.A.T."/>
            <person name="Beckman K.B."/>
            <person name="Gohl D.M."/>
        </authorList>
    </citation>
    <scope>NUCLEOTIDE SEQUENCE</scope>
    <source>
        <strain evidence="1">Duluth1</strain>
        <tissue evidence="1">Whole animal</tissue>
    </source>
</reference>
<evidence type="ECO:0000313" key="2">
    <source>
        <dbReference type="Proteomes" id="UP000828390"/>
    </source>
</evidence>
<dbReference type="InterPro" id="IPR013083">
    <property type="entry name" value="Znf_RING/FYVE/PHD"/>
</dbReference>
<reference evidence="1" key="2">
    <citation type="submission" date="2020-11" db="EMBL/GenBank/DDBJ databases">
        <authorList>
            <person name="McCartney M.A."/>
            <person name="Auch B."/>
            <person name="Kono T."/>
            <person name="Mallez S."/>
            <person name="Becker A."/>
            <person name="Gohl D.M."/>
            <person name="Silverstein K.A.T."/>
            <person name="Koren S."/>
            <person name="Bechman K.B."/>
            <person name="Herman A."/>
            <person name="Abrahante J.E."/>
            <person name="Garbe J."/>
        </authorList>
    </citation>
    <scope>NUCLEOTIDE SEQUENCE</scope>
    <source>
        <strain evidence="1">Duluth1</strain>
        <tissue evidence="1">Whole animal</tissue>
    </source>
</reference>
<protein>
    <submittedName>
        <fullName evidence="1">Uncharacterized protein</fullName>
    </submittedName>
</protein>
<organism evidence="1 2">
    <name type="scientific">Dreissena polymorpha</name>
    <name type="common">Zebra mussel</name>
    <name type="synonym">Mytilus polymorpha</name>
    <dbReference type="NCBI Taxonomy" id="45954"/>
    <lineage>
        <taxon>Eukaryota</taxon>
        <taxon>Metazoa</taxon>
        <taxon>Spiralia</taxon>
        <taxon>Lophotrochozoa</taxon>
        <taxon>Mollusca</taxon>
        <taxon>Bivalvia</taxon>
        <taxon>Autobranchia</taxon>
        <taxon>Heteroconchia</taxon>
        <taxon>Euheterodonta</taxon>
        <taxon>Imparidentia</taxon>
        <taxon>Neoheterodontei</taxon>
        <taxon>Myida</taxon>
        <taxon>Dreissenoidea</taxon>
        <taxon>Dreissenidae</taxon>
        <taxon>Dreissena</taxon>
    </lineage>
</organism>
<proteinExistence type="predicted"/>
<comment type="caution">
    <text evidence="1">The sequence shown here is derived from an EMBL/GenBank/DDBJ whole genome shotgun (WGS) entry which is preliminary data.</text>
</comment>